<feature type="chain" id="PRO_5034906515" evidence="1">
    <location>
        <begin position="17"/>
        <end position="173"/>
    </location>
</feature>
<keyword evidence="1" id="KW-0732">Signal</keyword>
<dbReference type="OrthoDB" id="3485059at2759"/>
<dbReference type="EMBL" id="JABCIY010000204">
    <property type="protein sequence ID" value="KAF7188776.1"/>
    <property type="molecule type" value="Genomic_DNA"/>
</dbReference>
<dbReference type="AlphaFoldDB" id="A0A8H6RA27"/>
<evidence type="ECO:0000313" key="2">
    <source>
        <dbReference type="EMBL" id="KAF7188776.1"/>
    </source>
</evidence>
<dbReference type="GO" id="GO:0005576">
    <property type="term" value="C:extracellular region"/>
    <property type="evidence" value="ECO:0007669"/>
    <property type="project" value="TreeGrafter"/>
</dbReference>
<reference evidence="2" key="1">
    <citation type="submission" date="2020-04" db="EMBL/GenBank/DDBJ databases">
        <title>Draft genome resource of the tomato pathogen Pseudocercospora fuligena.</title>
        <authorList>
            <person name="Zaccaron A."/>
        </authorList>
    </citation>
    <scope>NUCLEOTIDE SEQUENCE</scope>
    <source>
        <strain evidence="2">PF001</strain>
    </source>
</reference>
<comment type="caution">
    <text evidence="2">The sequence shown here is derived from an EMBL/GenBank/DDBJ whole genome shotgun (WGS) entry which is preliminary data.</text>
</comment>
<keyword evidence="3" id="KW-1185">Reference proteome</keyword>
<protein>
    <submittedName>
        <fullName evidence="2">Cell wall mannoprotein 1</fullName>
    </submittedName>
</protein>
<sequence>MVAINSLILLAATATAAVIPRDAAQVQSDLNTINADTQKLTSDVNAYSGGLFGALPSQNDESQLDKDIKSATDDANNSAAVSDSEAQSIISYIKNTLEPNIEKALTALKSKKSQFASAGLQNTVLQDLKDLKTDTDALGSALLAKAPSGEQASGQAVVNEIDADFNDAIQYFS</sequence>
<dbReference type="InterPro" id="IPR021054">
    <property type="entry name" value="Cell_wall_mannoprotein_1"/>
</dbReference>
<dbReference type="Proteomes" id="UP000660729">
    <property type="component" value="Unassembled WGS sequence"/>
</dbReference>
<dbReference type="Pfam" id="PF12296">
    <property type="entry name" value="HsbA"/>
    <property type="match status" value="1"/>
</dbReference>
<feature type="signal peptide" evidence="1">
    <location>
        <begin position="1"/>
        <end position="16"/>
    </location>
</feature>
<dbReference type="PANTHER" id="PTHR38123:SF1">
    <property type="entry name" value="HYDROPHOBIC SURFACE BINDING PROTEIN"/>
    <property type="match status" value="1"/>
</dbReference>
<dbReference type="Gene3D" id="1.20.1280.140">
    <property type="match status" value="1"/>
</dbReference>
<evidence type="ECO:0000256" key="1">
    <source>
        <dbReference type="SAM" id="SignalP"/>
    </source>
</evidence>
<proteinExistence type="predicted"/>
<gene>
    <name evidence="2" type="ORF">HII31_09699</name>
</gene>
<accession>A0A8H6RA27</accession>
<name>A0A8H6RA27_9PEZI</name>
<dbReference type="PANTHER" id="PTHR38123">
    <property type="entry name" value="CELL WALL SERINE-THREONINE-RICH GALACTOMANNOPROTEIN MP1 (AFU_ORTHOLOGUE AFUA_4G03240)"/>
    <property type="match status" value="1"/>
</dbReference>
<evidence type="ECO:0000313" key="3">
    <source>
        <dbReference type="Proteomes" id="UP000660729"/>
    </source>
</evidence>
<organism evidence="2 3">
    <name type="scientific">Pseudocercospora fuligena</name>
    <dbReference type="NCBI Taxonomy" id="685502"/>
    <lineage>
        <taxon>Eukaryota</taxon>
        <taxon>Fungi</taxon>
        <taxon>Dikarya</taxon>
        <taxon>Ascomycota</taxon>
        <taxon>Pezizomycotina</taxon>
        <taxon>Dothideomycetes</taxon>
        <taxon>Dothideomycetidae</taxon>
        <taxon>Mycosphaerellales</taxon>
        <taxon>Mycosphaerellaceae</taxon>
        <taxon>Pseudocercospora</taxon>
    </lineage>
</organism>